<dbReference type="PANTHER" id="PTHR43346">
    <property type="entry name" value="LIGAND BINDING DOMAIN PROTEIN, PUTATIVE (AFU_ORTHOLOGUE AFUA_6G14370)-RELATED"/>
    <property type="match status" value="1"/>
</dbReference>
<dbReference type="InterPro" id="IPR011051">
    <property type="entry name" value="RmlC_Cupin_sf"/>
</dbReference>
<dbReference type="Proteomes" id="UP000248349">
    <property type="component" value="Unassembled WGS sequence"/>
</dbReference>
<dbReference type="Gene3D" id="2.60.120.10">
    <property type="entry name" value="Jelly Rolls"/>
    <property type="match status" value="2"/>
</dbReference>
<organism evidence="3 4">
    <name type="scientific">Aspergillus saccharolyticus JOP 1030-1</name>
    <dbReference type="NCBI Taxonomy" id="1450539"/>
    <lineage>
        <taxon>Eukaryota</taxon>
        <taxon>Fungi</taxon>
        <taxon>Dikarya</taxon>
        <taxon>Ascomycota</taxon>
        <taxon>Pezizomycotina</taxon>
        <taxon>Eurotiomycetes</taxon>
        <taxon>Eurotiomycetidae</taxon>
        <taxon>Eurotiales</taxon>
        <taxon>Aspergillaceae</taxon>
        <taxon>Aspergillus</taxon>
        <taxon>Aspergillus subgen. Circumdati</taxon>
    </lineage>
</organism>
<feature type="signal peptide" evidence="2">
    <location>
        <begin position="1"/>
        <end position="19"/>
    </location>
</feature>
<dbReference type="InterPro" id="IPR052538">
    <property type="entry name" value="Flavonoid_dioxygenase-like"/>
</dbReference>
<sequence>MRLNYAGAILLSSLSQTLALPASSSSSSTSLIVENAPEYVRPYVIRHYSHARAVTVGTQLYRFYVTGPSSGYAFTLMGTNAPHSDSLGVLPHIHQSHYENFFCSKGSFQLWAQSENATQQTRVLSAGDYGSVPRNVTHTFQIQDPDTEMVGVIVPGGFEDLFYYLGTNITDTTHTPYVPSSDSSSSNSSATGPDATTISSLESYDVYAKLSFTPRTDTVNGTAPRNTVWHNGANALATTVGDPYFIANGWGPKYLNSQYGYQIVAPLVTPTQAQDVNYTLSTISLSTTPAGVTVPTWTFPGACAFQVQEGSVVVQIGEYAATTVTSGDVVFVPGGVAFQYYSTGYFSKVLWVSSGEEGLDQVLIKGGESWEGVTFPDSW</sequence>
<protein>
    <submittedName>
        <fullName evidence="3">RmlC-like cupin</fullName>
    </submittedName>
</protein>
<dbReference type="CDD" id="cd20281">
    <property type="entry name" value="cupin_QDO_C"/>
    <property type="match status" value="1"/>
</dbReference>
<feature type="chain" id="PRO_5016311321" evidence="2">
    <location>
        <begin position="20"/>
        <end position="379"/>
    </location>
</feature>
<dbReference type="OrthoDB" id="5370773at2759"/>
<keyword evidence="2" id="KW-0732">Signal</keyword>
<dbReference type="CDD" id="cd02215">
    <property type="entry name" value="cupin_QDO_N_C"/>
    <property type="match status" value="1"/>
</dbReference>
<evidence type="ECO:0000256" key="1">
    <source>
        <dbReference type="SAM" id="MobiDB-lite"/>
    </source>
</evidence>
<accession>A0A318ZEK5</accession>
<dbReference type="AlphaFoldDB" id="A0A318ZEK5"/>
<dbReference type="GeneID" id="37079753"/>
<dbReference type="InterPro" id="IPR014710">
    <property type="entry name" value="RmlC-like_jellyroll"/>
</dbReference>
<dbReference type="RefSeq" id="XP_025431973.1">
    <property type="nucleotide sequence ID" value="XM_025578524.1"/>
</dbReference>
<dbReference type="EMBL" id="KZ821229">
    <property type="protein sequence ID" value="PYH45991.1"/>
    <property type="molecule type" value="Genomic_DNA"/>
</dbReference>
<dbReference type="SUPFAM" id="SSF51182">
    <property type="entry name" value="RmlC-like cupins"/>
    <property type="match status" value="1"/>
</dbReference>
<feature type="compositionally biased region" description="Low complexity" evidence="1">
    <location>
        <begin position="180"/>
        <end position="189"/>
    </location>
</feature>
<feature type="region of interest" description="Disordered" evidence="1">
    <location>
        <begin position="176"/>
        <end position="195"/>
    </location>
</feature>
<proteinExistence type="predicted"/>
<keyword evidence="4" id="KW-1185">Reference proteome</keyword>
<reference evidence="3 4" key="1">
    <citation type="submission" date="2016-12" db="EMBL/GenBank/DDBJ databases">
        <title>The genomes of Aspergillus section Nigri reveals drivers in fungal speciation.</title>
        <authorList>
            <consortium name="DOE Joint Genome Institute"/>
            <person name="Vesth T.C."/>
            <person name="Nybo J."/>
            <person name="Theobald S."/>
            <person name="Brandl J."/>
            <person name="Frisvad J.C."/>
            <person name="Nielsen K.F."/>
            <person name="Lyhne E.K."/>
            <person name="Kogle M.E."/>
            <person name="Kuo A."/>
            <person name="Riley R."/>
            <person name="Clum A."/>
            <person name="Nolan M."/>
            <person name="Lipzen A."/>
            <person name="Salamov A."/>
            <person name="Henrissat B."/>
            <person name="Wiebenga A."/>
            <person name="De Vries R.P."/>
            <person name="Grigoriev I.V."/>
            <person name="Mortensen U.H."/>
            <person name="Andersen M.R."/>
            <person name="Baker S.E."/>
        </authorList>
    </citation>
    <scope>NUCLEOTIDE SEQUENCE [LARGE SCALE GENOMIC DNA]</scope>
    <source>
        <strain evidence="3 4">JOP 1030-1</strain>
    </source>
</reference>
<name>A0A318ZEK5_9EURO</name>
<gene>
    <name evidence="3" type="ORF">BP01DRAFT_397928</name>
</gene>
<evidence type="ECO:0000313" key="3">
    <source>
        <dbReference type="EMBL" id="PYH45991.1"/>
    </source>
</evidence>
<dbReference type="STRING" id="1450539.A0A318ZEK5"/>
<evidence type="ECO:0000256" key="2">
    <source>
        <dbReference type="SAM" id="SignalP"/>
    </source>
</evidence>
<evidence type="ECO:0000313" key="4">
    <source>
        <dbReference type="Proteomes" id="UP000248349"/>
    </source>
</evidence>
<dbReference type="PANTHER" id="PTHR43346:SF1">
    <property type="entry name" value="QUERCETIN 2,3-DIOXYGENASE-RELATED"/>
    <property type="match status" value="1"/>
</dbReference>